<dbReference type="InterPro" id="IPR000772">
    <property type="entry name" value="Ricin_B_lectin"/>
</dbReference>
<dbReference type="PROSITE" id="PS50231">
    <property type="entry name" value="RICIN_B_LECTIN"/>
    <property type="match status" value="1"/>
</dbReference>
<comment type="caution">
    <text evidence="2">The sequence shown here is derived from an EMBL/GenBank/DDBJ whole genome shotgun (WGS) entry which is preliminary data.</text>
</comment>
<dbReference type="SUPFAM" id="SSF50370">
    <property type="entry name" value="Ricin B-like lectins"/>
    <property type="match status" value="1"/>
</dbReference>
<evidence type="ECO:0000259" key="1">
    <source>
        <dbReference type="Pfam" id="PF00652"/>
    </source>
</evidence>
<dbReference type="Gene3D" id="2.80.10.50">
    <property type="match status" value="2"/>
</dbReference>
<dbReference type="EMBL" id="JAACJO010000006">
    <property type="protein sequence ID" value="KAF5356902.1"/>
    <property type="molecule type" value="Genomic_DNA"/>
</dbReference>
<proteinExistence type="predicted"/>
<evidence type="ECO:0000313" key="2">
    <source>
        <dbReference type="EMBL" id="KAF5356902.1"/>
    </source>
</evidence>
<gene>
    <name evidence="2" type="ORF">D9756_006840</name>
</gene>
<organism evidence="2 3">
    <name type="scientific">Leucocoprinus leucothites</name>
    <dbReference type="NCBI Taxonomy" id="201217"/>
    <lineage>
        <taxon>Eukaryota</taxon>
        <taxon>Fungi</taxon>
        <taxon>Dikarya</taxon>
        <taxon>Basidiomycota</taxon>
        <taxon>Agaricomycotina</taxon>
        <taxon>Agaricomycetes</taxon>
        <taxon>Agaricomycetidae</taxon>
        <taxon>Agaricales</taxon>
        <taxon>Agaricineae</taxon>
        <taxon>Agaricaceae</taxon>
        <taxon>Leucocoprinus</taxon>
    </lineage>
</organism>
<feature type="domain" description="Ricin B lectin" evidence="1">
    <location>
        <begin position="13"/>
        <end position="106"/>
    </location>
</feature>
<sequence>MAQCPDPTKSFIIQSNADPYCVLDIADHNKDEGGEVILWTRNDGNNQKWRFQDGYIFNVESGMCLEVQLQNGAIVAGAHVVQATKRGVSDSLNQMWVINPTYGYITPWDPTAPRVTLAGLNNATRSGTLASVQPLDLHNVAQQWAAHEATS</sequence>
<protein>
    <recommendedName>
        <fullName evidence="1">Ricin B lectin domain-containing protein</fullName>
    </recommendedName>
</protein>
<name>A0A8H5LH29_9AGAR</name>
<evidence type="ECO:0000313" key="3">
    <source>
        <dbReference type="Proteomes" id="UP000559027"/>
    </source>
</evidence>
<dbReference type="InterPro" id="IPR035992">
    <property type="entry name" value="Ricin_B-like_lectins"/>
</dbReference>
<accession>A0A8H5LH29</accession>
<dbReference type="Proteomes" id="UP000559027">
    <property type="component" value="Unassembled WGS sequence"/>
</dbReference>
<dbReference type="OrthoDB" id="9895617at2759"/>
<dbReference type="AlphaFoldDB" id="A0A8H5LH29"/>
<keyword evidence="3" id="KW-1185">Reference proteome</keyword>
<dbReference type="Pfam" id="PF00652">
    <property type="entry name" value="Ricin_B_lectin"/>
    <property type="match status" value="1"/>
</dbReference>
<reference evidence="2 3" key="1">
    <citation type="journal article" date="2020" name="ISME J.">
        <title>Uncovering the hidden diversity of litter-decomposition mechanisms in mushroom-forming fungi.</title>
        <authorList>
            <person name="Floudas D."/>
            <person name="Bentzer J."/>
            <person name="Ahren D."/>
            <person name="Johansson T."/>
            <person name="Persson P."/>
            <person name="Tunlid A."/>
        </authorList>
    </citation>
    <scope>NUCLEOTIDE SEQUENCE [LARGE SCALE GENOMIC DNA]</scope>
    <source>
        <strain evidence="2 3">CBS 146.42</strain>
    </source>
</reference>